<evidence type="ECO:0000313" key="2">
    <source>
        <dbReference type="Proteomes" id="UP000295668"/>
    </source>
</evidence>
<keyword evidence="2" id="KW-1185">Reference proteome</keyword>
<dbReference type="RefSeq" id="WP_133260842.1">
    <property type="nucleotide sequence ID" value="NZ_SJCY01000001.1"/>
</dbReference>
<accession>A0A4R5MPN2</accession>
<evidence type="ECO:0008006" key="3">
    <source>
        <dbReference type="Google" id="ProtNLM"/>
    </source>
</evidence>
<evidence type="ECO:0000313" key="1">
    <source>
        <dbReference type="EMBL" id="TDG37754.1"/>
    </source>
</evidence>
<gene>
    <name evidence="1" type="ORF">EZJ43_01275</name>
</gene>
<dbReference type="EMBL" id="SJCY01000001">
    <property type="protein sequence ID" value="TDG37754.1"/>
    <property type="molecule type" value="Genomic_DNA"/>
</dbReference>
<dbReference type="OrthoDB" id="795751at2"/>
<name>A0A4R5MPN2_9SPHI</name>
<comment type="caution">
    <text evidence="1">The sequence shown here is derived from an EMBL/GenBank/DDBJ whole genome shotgun (WGS) entry which is preliminary data.</text>
</comment>
<proteinExistence type="predicted"/>
<protein>
    <recommendedName>
        <fullName evidence="3">HEPN domain-containing protein</fullName>
    </recommendedName>
</protein>
<dbReference type="AlphaFoldDB" id="A0A4R5MPN2"/>
<reference evidence="1 2" key="1">
    <citation type="submission" date="2019-02" db="EMBL/GenBank/DDBJ databases">
        <title>Pedobacter sp. nov., a novel speices isolated from soil of pinguins habitat in Antarcitica.</title>
        <authorList>
            <person name="He R.-H."/>
        </authorList>
    </citation>
    <scope>NUCLEOTIDE SEQUENCE [LARGE SCALE GENOMIC DNA]</scope>
    <source>
        <strain evidence="1 2">E01020</strain>
    </source>
</reference>
<organism evidence="1 2">
    <name type="scientific">Pedobacter changchengzhani</name>
    <dbReference type="NCBI Taxonomy" id="2529274"/>
    <lineage>
        <taxon>Bacteria</taxon>
        <taxon>Pseudomonadati</taxon>
        <taxon>Bacteroidota</taxon>
        <taxon>Sphingobacteriia</taxon>
        <taxon>Sphingobacteriales</taxon>
        <taxon>Sphingobacteriaceae</taxon>
        <taxon>Pedobacter</taxon>
    </lineage>
</organism>
<dbReference type="Proteomes" id="UP000295668">
    <property type="component" value="Unassembled WGS sequence"/>
</dbReference>
<sequence length="146" mass="17199">MAKENKSLNQARHNNEAIKYLDRSPDHLDWVITICFYSSLHYVRSKIFPKILKSDNGGSFKVNSIDEYCRHVKKGKVFVSKHEHLLILVSDQCSEISWEYNQLMDMSTTARYTDYVTDREMSNKAKAFHKKIKTFCDPDEMLERKV</sequence>